<organism evidence="1 2">
    <name type="scientific">Saccharomyces cerevisiae (strain YJM789)</name>
    <name type="common">Baker's yeast</name>
    <dbReference type="NCBI Taxonomy" id="307796"/>
    <lineage>
        <taxon>Eukaryota</taxon>
        <taxon>Fungi</taxon>
        <taxon>Dikarya</taxon>
        <taxon>Ascomycota</taxon>
        <taxon>Saccharomycotina</taxon>
        <taxon>Saccharomycetes</taxon>
        <taxon>Saccharomycetales</taxon>
        <taxon>Saccharomycetaceae</taxon>
        <taxon>Saccharomyces</taxon>
    </lineage>
</organism>
<accession>A6ZRD2</accession>
<sequence length="54" mass="6477">MRLHKTFICFSQNKRGCRNILQENPRMIFENKILIMILRQGIFFNISVSTKISF</sequence>
<reference evidence="1 2" key="1">
    <citation type="journal article" date="2007" name="Proc. Natl. Acad. Sci. U.S.A.">
        <title>Genome sequencing and comparative analysis of Saccharomyces cerevisiae strain YJM789.</title>
        <authorList>
            <person name="Wei W."/>
            <person name="McCusker J.H."/>
            <person name="Hyman R.W."/>
            <person name="Jones T."/>
            <person name="Ning Y."/>
            <person name="Cao Z."/>
            <person name="Gu Z."/>
            <person name="Bruno D."/>
            <person name="Miranda M."/>
            <person name="Nguyen M."/>
            <person name="Wilhelmy J."/>
            <person name="Komp C."/>
            <person name="Tamse R."/>
            <person name="Wang X."/>
            <person name="Jia P."/>
            <person name="Luedi P."/>
            <person name="Oefner P.J."/>
            <person name="David L."/>
            <person name="Dietrich F.S."/>
            <person name="Li Y."/>
            <person name="Davis R.W."/>
            <person name="Steinmetz L.M."/>
        </authorList>
    </citation>
    <scope>NUCLEOTIDE SEQUENCE [LARGE SCALE GENOMIC DNA]</scope>
    <source>
        <strain evidence="1 2">YJM789</strain>
    </source>
</reference>
<gene>
    <name evidence="1" type="ORF">SCY_1679</name>
</gene>
<comment type="caution">
    <text evidence="1">The sequence shown here is derived from an EMBL/GenBank/DDBJ whole genome shotgun (WGS) entry which is preliminary data.</text>
</comment>
<proteinExistence type="predicted"/>
<dbReference type="EMBL" id="AAFW02000048">
    <property type="protein sequence ID" value="EDN63152.1"/>
    <property type="molecule type" value="Genomic_DNA"/>
</dbReference>
<dbReference type="Proteomes" id="UP000007060">
    <property type="component" value="Unassembled WGS sequence"/>
</dbReference>
<evidence type="ECO:0000313" key="1">
    <source>
        <dbReference type="EMBL" id="EDN63152.1"/>
    </source>
</evidence>
<evidence type="ECO:0000313" key="2">
    <source>
        <dbReference type="Proteomes" id="UP000007060"/>
    </source>
</evidence>
<dbReference type="AlphaFoldDB" id="A6ZRD2"/>
<name>A6ZRD2_YEAS7</name>
<protein>
    <submittedName>
        <fullName evidence="1">Conserved protein</fullName>
    </submittedName>
</protein>
<dbReference type="HOGENOM" id="CLU_3051680_0_0_1"/>
<dbReference type="OrthoDB" id="10280704at2759"/>